<sequence>MNISDPAAAQLDKLLEQTAEFTDYKDMAHQIQAILPDMNESEQIAMYRQAVTRRGFRILRERADDTQKKHYEQMIRAQKDHDQQIILENTASVEAFSPVLDWIADEISSRLKATPKASS</sequence>
<evidence type="ECO:0000313" key="1">
    <source>
        <dbReference type="EMBL" id="QHT04968.1"/>
    </source>
</evidence>
<dbReference type="AlphaFoldDB" id="A0A6C0CK37"/>
<dbReference type="EMBL" id="MN739448">
    <property type="protein sequence ID" value="QHT04968.1"/>
    <property type="molecule type" value="Genomic_DNA"/>
</dbReference>
<organism evidence="1">
    <name type="scientific">viral metagenome</name>
    <dbReference type="NCBI Taxonomy" id="1070528"/>
    <lineage>
        <taxon>unclassified sequences</taxon>
        <taxon>metagenomes</taxon>
        <taxon>organismal metagenomes</taxon>
    </lineage>
</organism>
<protein>
    <submittedName>
        <fullName evidence="1">Uncharacterized protein</fullName>
    </submittedName>
</protein>
<accession>A0A6C0CK37</accession>
<proteinExistence type="predicted"/>
<reference evidence="1" key="1">
    <citation type="journal article" date="2020" name="Nature">
        <title>Giant virus diversity and host interactions through global metagenomics.</title>
        <authorList>
            <person name="Schulz F."/>
            <person name="Roux S."/>
            <person name="Paez-Espino D."/>
            <person name="Jungbluth S."/>
            <person name="Walsh D.A."/>
            <person name="Denef V.J."/>
            <person name="McMahon K.D."/>
            <person name="Konstantinidis K.T."/>
            <person name="Eloe-Fadrosh E.A."/>
            <person name="Kyrpides N.C."/>
            <person name="Woyke T."/>
        </authorList>
    </citation>
    <scope>NUCLEOTIDE SEQUENCE</scope>
    <source>
        <strain evidence="1">GVMAG-M-3300021354-14</strain>
    </source>
</reference>
<name>A0A6C0CK37_9ZZZZ</name>